<comment type="caution">
    <text evidence="1">The sequence shown here is derived from an EMBL/GenBank/DDBJ whole genome shotgun (WGS) entry which is preliminary data.</text>
</comment>
<dbReference type="AlphaFoldDB" id="A0A135L3B4"/>
<dbReference type="EMBL" id="LSKU01000001">
    <property type="protein sequence ID" value="KXG43486.1"/>
    <property type="molecule type" value="Genomic_DNA"/>
</dbReference>
<organism evidence="1 2">
    <name type="scientific">Tepidibacillus decaturensis</name>
    <dbReference type="NCBI Taxonomy" id="1413211"/>
    <lineage>
        <taxon>Bacteria</taxon>
        <taxon>Bacillati</taxon>
        <taxon>Bacillota</taxon>
        <taxon>Bacilli</taxon>
        <taxon>Bacillales</taxon>
        <taxon>Bacillaceae</taxon>
        <taxon>Tepidibacillus</taxon>
    </lineage>
</organism>
<gene>
    <name evidence="1" type="ORF">U473_05250</name>
</gene>
<proteinExistence type="predicted"/>
<protein>
    <submittedName>
        <fullName evidence="1">Uncharacterized protein</fullName>
    </submittedName>
</protein>
<evidence type="ECO:0000313" key="1">
    <source>
        <dbReference type="EMBL" id="KXG43486.1"/>
    </source>
</evidence>
<dbReference type="OrthoDB" id="9976566at2"/>
<sequence length="66" mass="7848">MIPGFPNDIARVDPHFFPQEEYQISRVNVNESTGREEVLHYSYGRFDDFNPYHHVETLINGYLPYD</sequence>
<accession>A0A135L3B4</accession>
<name>A0A135L3B4_9BACI</name>
<keyword evidence="2" id="KW-1185">Reference proteome</keyword>
<reference evidence="1 2" key="1">
    <citation type="submission" date="2016-02" db="EMBL/GenBank/DDBJ databases">
        <title>Draft Genome for Tepidibacillus decaturensis nov. sp. Strain Z9, an Anaerobic, Moderately Thermophilic and Heterotrophic Bacterium from Deep Subsurface of the Illinois Basin, USA.</title>
        <authorList>
            <person name="Dong Y."/>
            <person name="Chang J.Y."/>
            <person name="Sanford R."/>
            <person name="Fouke B.W."/>
        </authorList>
    </citation>
    <scope>NUCLEOTIDE SEQUENCE [LARGE SCALE GENOMIC DNA]</scope>
    <source>
        <strain evidence="1 2">Z9</strain>
    </source>
</reference>
<dbReference type="Proteomes" id="UP000070352">
    <property type="component" value="Unassembled WGS sequence"/>
</dbReference>
<evidence type="ECO:0000313" key="2">
    <source>
        <dbReference type="Proteomes" id="UP000070352"/>
    </source>
</evidence>
<dbReference type="RefSeq" id="WP_068724054.1">
    <property type="nucleotide sequence ID" value="NZ_LSKU01000001.1"/>
</dbReference>
<dbReference type="STRING" id="1413211.U473_05250"/>